<keyword evidence="10" id="KW-1185">Reference proteome</keyword>
<comment type="function">
    <text evidence="7">Required for pre-mRNA splicing.</text>
</comment>
<organism evidence="9 10">
    <name type="scientific">Prorocentrum cordatum</name>
    <dbReference type="NCBI Taxonomy" id="2364126"/>
    <lineage>
        <taxon>Eukaryota</taxon>
        <taxon>Sar</taxon>
        <taxon>Alveolata</taxon>
        <taxon>Dinophyceae</taxon>
        <taxon>Prorocentrales</taxon>
        <taxon>Prorocentraceae</taxon>
        <taxon>Prorocentrum</taxon>
    </lineage>
</organism>
<evidence type="ECO:0000313" key="10">
    <source>
        <dbReference type="Proteomes" id="UP001189429"/>
    </source>
</evidence>
<feature type="compositionally biased region" description="Basic and acidic residues" evidence="8">
    <location>
        <begin position="471"/>
        <end position="481"/>
    </location>
</feature>
<feature type="region of interest" description="Disordered" evidence="8">
    <location>
        <begin position="527"/>
        <end position="591"/>
    </location>
</feature>
<proteinExistence type="inferred from homology"/>
<name>A0ABN9SZE9_9DINO</name>
<gene>
    <name evidence="9" type="ORF">PCOR1329_LOCUS33836</name>
</gene>
<sequence>MAADPNAMLQMLAGMRAQNEVAAQSLADQMRMLQQGQQGHPQLQAPPPQLQPQLLAQAQFPATASSASRPAVPPPPLPRLPPLPPELAALGAGGGSLGSRLPPLIPPLQAAAAAAEAPQPGVGAAGAGDAPADAAPEVPRCHLHRKASKACKFCRAFAEAQEKQSQRREELKSAARERLRAACSGGSGASLGPSDKAPLPNLANFPQVLQERIQRSDYYATYLASAEPPAVRSLLERCESCEVETRDRGALDMAPSPFICCVLRLMQIQLTEGQLQDMLDDPTVWTRCAAYSYVRWGMHHGRLRTPGSLCRVLLFGPPRHDRYWELLSEALLDDEEFTPFPGRGSDSMECGQYVEQLFTRDKYCDTSLPRIPVAQRKMLMKRLVLYEQFRKRYAANLAVRERYEHPGKPVEFCSVDGEWSVGETTGSLSSETRNVSVRVKLPGDGGETHVSLGMIISPLGRDDPKGAQSRDLTRSRGRSSHDLLERFDEKQRSDAVADGKDYCKSSGQHTVRVGGVPFIAGVKRKELEQQREEEPDWRQAAMREEQRAQDELKAKRAAIESKYLARVSSSQGKQARPRAVGRGVRRPRRPH</sequence>
<keyword evidence="3 7" id="KW-0507">mRNA processing</keyword>
<feature type="region of interest" description="Disordered" evidence="8">
    <location>
        <begin position="489"/>
        <end position="508"/>
    </location>
</feature>
<evidence type="ECO:0000256" key="4">
    <source>
        <dbReference type="ARBA" id="ARBA00022728"/>
    </source>
</evidence>
<comment type="subcellular location">
    <subcellularLocation>
        <location evidence="1 7">Nucleus</location>
    </subcellularLocation>
</comment>
<feature type="compositionally biased region" description="Low complexity" evidence="8">
    <location>
        <begin position="59"/>
        <end position="70"/>
    </location>
</feature>
<feature type="region of interest" description="Disordered" evidence="8">
    <location>
        <begin position="59"/>
        <end position="91"/>
    </location>
</feature>
<evidence type="ECO:0000256" key="6">
    <source>
        <dbReference type="ARBA" id="ARBA00023242"/>
    </source>
</evidence>
<evidence type="ECO:0000256" key="8">
    <source>
        <dbReference type="SAM" id="MobiDB-lite"/>
    </source>
</evidence>
<evidence type="ECO:0000256" key="2">
    <source>
        <dbReference type="ARBA" id="ARBA00006164"/>
    </source>
</evidence>
<reference evidence="9" key="1">
    <citation type="submission" date="2023-10" db="EMBL/GenBank/DDBJ databases">
        <authorList>
            <person name="Chen Y."/>
            <person name="Shah S."/>
            <person name="Dougan E. K."/>
            <person name="Thang M."/>
            <person name="Chan C."/>
        </authorList>
    </citation>
    <scope>NUCLEOTIDE SEQUENCE [LARGE SCALE GENOMIC DNA]</scope>
</reference>
<keyword evidence="5 7" id="KW-0508">mRNA splicing</keyword>
<dbReference type="EMBL" id="CAUYUJ010014171">
    <property type="protein sequence ID" value="CAK0837717.1"/>
    <property type="molecule type" value="Genomic_DNA"/>
</dbReference>
<protein>
    <recommendedName>
        <fullName evidence="7">Pre-mRNA-splicing factor 38</fullName>
    </recommendedName>
</protein>
<feature type="compositionally biased region" description="Pro residues" evidence="8">
    <location>
        <begin position="71"/>
        <end position="85"/>
    </location>
</feature>
<evidence type="ECO:0000313" key="9">
    <source>
        <dbReference type="EMBL" id="CAK0837717.1"/>
    </source>
</evidence>
<comment type="similarity">
    <text evidence="2 7">Belongs to the PRP38 family.</text>
</comment>
<keyword evidence="4 7" id="KW-0747">Spliceosome</keyword>
<feature type="compositionally biased region" description="Basic and acidic residues" evidence="8">
    <location>
        <begin position="541"/>
        <end position="559"/>
    </location>
</feature>
<feature type="region of interest" description="Disordered" evidence="8">
    <location>
        <begin position="456"/>
        <end position="481"/>
    </location>
</feature>
<evidence type="ECO:0000256" key="5">
    <source>
        <dbReference type="ARBA" id="ARBA00023187"/>
    </source>
</evidence>
<evidence type="ECO:0000256" key="7">
    <source>
        <dbReference type="RuleBase" id="RU367025"/>
    </source>
</evidence>
<accession>A0ABN9SZE9</accession>
<dbReference type="InterPro" id="IPR005037">
    <property type="entry name" value="PRP38"/>
</dbReference>
<keyword evidence="6 7" id="KW-0539">Nucleus</keyword>
<evidence type="ECO:0000256" key="3">
    <source>
        <dbReference type="ARBA" id="ARBA00022664"/>
    </source>
</evidence>
<evidence type="ECO:0000256" key="1">
    <source>
        <dbReference type="ARBA" id="ARBA00004123"/>
    </source>
</evidence>
<comment type="caution">
    <text evidence="9">The sequence shown here is derived from an EMBL/GenBank/DDBJ whole genome shotgun (WGS) entry which is preliminary data.</text>
</comment>
<dbReference type="Pfam" id="PF03371">
    <property type="entry name" value="PRP38"/>
    <property type="match status" value="1"/>
</dbReference>
<dbReference type="Proteomes" id="UP001189429">
    <property type="component" value="Unassembled WGS sequence"/>
</dbReference>
<feature type="compositionally biased region" description="Basic and acidic residues" evidence="8">
    <location>
        <begin position="489"/>
        <end position="503"/>
    </location>
</feature>
<dbReference type="PANTHER" id="PTHR23142">
    <property type="entry name" value="PRE-MRNA-SPLICING FACTOR 38A-RELATED"/>
    <property type="match status" value="1"/>
</dbReference>